<dbReference type="PANTHER" id="PTHR30137:SF6">
    <property type="entry name" value="LUCIFERASE-LIKE MONOOXYGENASE"/>
    <property type="match status" value="1"/>
</dbReference>
<dbReference type="InterPro" id="IPR011251">
    <property type="entry name" value="Luciferase-like_dom"/>
</dbReference>
<dbReference type="SUPFAM" id="SSF51679">
    <property type="entry name" value="Bacterial luciferase-like"/>
    <property type="match status" value="1"/>
</dbReference>
<evidence type="ECO:0000313" key="2">
    <source>
        <dbReference type="EMBL" id="UOQ52373.1"/>
    </source>
</evidence>
<dbReference type="PANTHER" id="PTHR30137">
    <property type="entry name" value="LUCIFERASE-LIKE MONOOXYGENASE"/>
    <property type="match status" value="1"/>
</dbReference>
<keyword evidence="3" id="KW-1185">Reference proteome</keyword>
<name>A0ABY4F6T0_9BACT</name>
<evidence type="ECO:0000313" key="3">
    <source>
        <dbReference type="Proteomes" id="UP000831785"/>
    </source>
</evidence>
<gene>
    <name evidence="2" type="ORF">MUN80_21775</name>
</gene>
<accession>A0ABY4F6T0</accession>
<evidence type="ECO:0000259" key="1">
    <source>
        <dbReference type="Pfam" id="PF00296"/>
    </source>
</evidence>
<dbReference type="InterPro" id="IPR036661">
    <property type="entry name" value="Luciferase-like_sf"/>
</dbReference>
<dbReference type="Gene3D" id="3.20.20.30">
    <property type="entry name" value="Luciferase-like domain"/>
    <property type="match status" value="1"/>
</dbReference>
<dbReference type="RefSeq" id="WP_244716312.1">
    <property type="nucleotide sequence ID" value="NZ_CP095049.1"/>
</dbReference>
<dbReference type="InterPro" id="IPR050766">
    <property type="entry name" value="Bact_Lucif_Oxidored"/>
</dbReference>
<reference evidence="2 3" key="1">
    <citation type="submission" date="2022-04" db="EMBL/GenBank/DDBJ databases">
        <title>Hymenobacter sp. isolated from the air.</title>
        <authorList>
            <person name="Won M."/>
            <person name="Lee C.-M."/>
            <person name="Woen H.-Y."/>
            <person name="Kwon S.-W."/>
        </authorList>
    </citation>
    <scope>NUCLEOTIDE SEQUENCE [LARGE SCALE GENOMIC DNA]</scope>
    <source>
        <strain evidence="3">5116 S-27</strain>
    </source>
</reference>
<proteinExistence type="predicted"/>
<dbReference type="Proteomes" id="UP000831785">
    <property type="component" value="Chromosome"/>
</dbReference>
<organism evidence="2 3">
    <name type="scientific">Hymenobacter cellulosivorans</name>
    <dbReference type="NCBI Taxonomy" id="2932249"/>
    <lineage>
        <taxon>Bacteria</taxon>
        <taxon>Pseudomonadati</taxon>
        <taxon>Bacteroidota</taxon>
        <taxon>Cytophagia</taxon>
        <taxon>Cytophagales</taxon>
        <taxon>Hymenobacteraceae</taxon>
        <taxon>Hymenobacter</taxon>
    </lineage>
</organism>
<sequence>MKSKIKIGLLEFGIRSNKSNNPIQSIYEVIDYAVAADNLGFSRFWLTENYIKNRKDMAWSTPEMLLPIILGMTDNINVGIAGLIINTHNPFRIAHNYKLLSNIYTGRVDIGIVKGSLEDSILNRFDIDLKSNRSSFKGKINQLLDYLRCEDDLLSEGIVVPPFLGGIPDVWYLGSSYQNFNYIIENKLNFGRTIFHENANKDHKLKEFKFFQSQYFSANGVKPKTVLTFSGYCHSSRRKISLNESESKIPIDAINIIGPPDLFYEKLLEYQEFYGYDEFIFNNVSVNQKQSLATLENIAKYM</sequence>
<dbReference type="EMBL" id="CP095049">
    <property type="protein sequence ID" value="UOQ52373.1"/>
    <property type="molecule type" value="Genomic_DNA"/>
</dbReference>
<dbReference type="Pfam" id="PF00296">
    <property type="entry name" value="Bac_luciferase"/>
    <property type="match status" value="1"/>
</dbReference>
<protein>
    <submittedName>
        <fullName evidence="2">LLM class flavin-dependent oxidoreductase</fullName>
    </submittedName>
</protein>
<feature type="domain" description="Luciferase-like" evidence="1">
    <location>
        <begin position="22"/>
        <end position="117"/>
    </location>
</feature>